<dbReference type="AlphaFoldDB" id="X1EXS7"/>
<protein>
    <recommendedName>
        <fullName evidence="1">Reverse transcriptase domain-containing protein</fullName>
    </recommendedName>
</protein>
<gene>
    <name evidence="2" type="ORF">S03H2_10864</name>
</gene>
<dbReference type="CDD" id="cd01651">
    <property type="entry name" value="RT_G2_intron"/>
    <property type="match status" value="1"/>
</dbReference>
<dbReference type="Gene3D" id="3.30.70.270">
    <property type="match status" value="1"/>
</dbReference>
<evidence type="ECO:0000313" key="2">
    <source>
        <dbReference type="EMBL" id="GAH38211.1"/>
    </source>
</evidence>
<sequence length="291" mass="34979">MTKPVNYVVDMDIERFFDTVEHKWLMRCLKQRILDPHFLRLIGRFLNTGVIEEGKFIRSEKGIPQGAILSPMLSNIYLHYILDLWFERKVKSQLKGFAQLIRYADDFVVCFQSEREAKEFGKTLEQRLQKFGLKIAKDKSRIIEFGRYRWQKAQAGNKKVASFDFLGFTHYCDRTRKGAFKLGRKTARKKYTHKMKEMNQWLKSVRNRVKLKQWWPVLESKLIGHYRYYGISGNMPAMQAFYSRSLRLAYKWINRRSQKKSYNWKQFLNFIKYNPLPLPKIYHLTYTLSSH</sequence>
<dbReference type="InterPro" id="IPR000477">
    <property type="entry name" value="RT_dom"/>
</dbReference>
<proteinExistence type="predicted"/>
<dbReference type="EMBL" id="BARU01005563">
    <property type="protein sequence ID" value="GAH38211.1"/>
    <property type="molecule type" value="Genomic_DNA"/>
</dbReference>
<dbReference type="InterPro" id="IPR043502">
    <property type="entry name" value="DNA/RNA_pol_sf"/>
</dbReference>
<dbReference type="PROSITE" id="PS50878">
    <property type="entry name" value="RT_POL"/>
    <property type="match status" value="1"/>
</dbReference>
<dbReference type="PANTHER" id="PTHR34047">
    <property type="entry name" value="NUCLEAR INTRON MATURASE 1, MITOCHONDRIAL-RELATED"/>
    <property type="match status" value="1"/>
</dbReference>
<dbReference type="InterPro" id="IPR051083">
    <property type="entry name" value="GrpII_Intron_Splice-Mob/Def"/>
</dbReference>
<dbReference type="InterPro" id="IPR043128">
    <property type="entry name" value="Rev_trsase/Diguanyl_cyclase"/>
</dbReference>
<feature type="domain" description="Reverse transcriptase" evidence="1">
    <location>
        <begin position="1"/>
        <end position="170"/>
    </location>
</feature>
<organism evidence="2">
    <name type="scientific">marine sediment metagenome</name>
    <dbReference type="NCBI Taxonomy" id="412755"/>
    <lineage>
        <taxon>unclassified sequences</taxon>
        <taxon>metagenomes</taxon>
        <taxon>ecological metagenomes</taxon>
    </lineage>
</organism>
<dbReference type="PANTHER" id="PTHR34047:SF8">
    <property type="entry name" value="PROTEIN YKFC"/>
    <property type="match status" value="1"/>
</dbReference>
<name>X1EXS7_9ZZZZ</name>
<accession>X1EXS7</accession>
<evidence type="ECO:0000259" key="1">
    <source>
        <dbReference type="PROSITE" id="PS50878"/>
    </source>
</evidence>
<reference evidence="2" key="1">
    <citation type="journal article" date="2014" name="Front. Microbiol.">
        <title>High frequency of phylogenetically diverse reductive dehalogenase-homologous genes in deep subseafloor sedimentary metagenomes.</title>
        <authorList>
            <person name="Kawai M."/>
            <person name="Futagami T."/>
            <person name="Toyoda A."/>
            <person name="Takaki Y."/>
            <person name="Nishi S."/>
            <person name="Hori S."/>
            <person name="Arai W."/>
            <person name="Tsubouchi T."/>
            <person name="Morono Y."/>
            <person name="Uchiyama I."/>
            <person name="Ito T."/>
            <person name="Fujiyama A."/>
            <person name="Inagaki F."/>
            <person name="Takami H."/>
        </authorList>
    </citation>
    <scope>NUCLEOTIDE SEQUENCE</scope>
    <source>
        <strain evidence="2">Expedition CK06-06</strain>
    </source>
</reference>
<dbReference type="Pfam" id="PF00078">
    <property type="entry name" value="RVT_1"/>
    <property type="match status" value="1"/>
</dbReference>
<comment type="caution">
    <text evidence="2">The sequence shown here is derived from an EMBL/GenBank/DDBJ whole genome shotgun (WGS) entry which is preliminary data.</text>
</comment>
<dbReference type="SUPFAM" id="SSF56672">
    <property type="entry name" value="DNA/RNA polymerases"/>
    <property type="match status" value="1"/>
</dbReference>